<dbReference type="EMBL" id="CAJHJT010000001">
    <property type="protein sequence ID" value="CAD6992977.1"/>
    <property type="molecule type" value="Genomic_DNA"/>
</dbReference>
<evidence type="ECO:0000256" key="4">
    <source>
        <dbReference type="ARBA" id="ARBA00022729"/>
    </source>
</evidence>
<dbReference type="PROSITE" id="PS51257">
    <property type="entry name" value="PROKAR_LIPOPROTEIN"/>
    <property type="match status" value="1"/>
</dbReference>
<feature type="signal peptide" evidence="7">
    <location>
        <begin position="1"/>
        <end position="29"/>
    </location>
</feature>
<name>W8CBH1_CERCA</name>
<evidence type="ECO:0000256" key="6">
    <source>
        <dbReference type="RuleBase" id="RU361188"/>
    </source>
</evidence>
<comment type="similarity">
    <text evidence="2 6">Belongs to the glycosyl hydrolase 30 family.</text>
</comment>
<dbReference type="InterPro" id="IPR033453">
    <property type="entry name" value="Glyco_hydro_30_TIM-barrel"/>
</dbReference>
<keyword evidence="4 7" id="KW-0732">Signal</keyword>
<reference evidence="11" key="1">
    <citation type="submission" date="2013-07" db="EMBL/GenBank/DDBJ databases">
        <authorList>
            <person name="Geib S."/>
        </authorList>
    </citation>
    <scope>NUCLEOTIDE SEQUENCE</scope>
</reference>
<accession>W8CBH1</accession>
<evidence type="ECO:0000259" key="8">
    <source>
        <dbReference type="Pfam" id="PF02055"/>
    </source>
</evidence>
<evidence type="ECO:0000313" key="12">
    <source>
        <dbReference type="Proteomes" id="UP000606786"/>
    </source>
</evidence>
<dbReference type="Pfam" id="PF02055">
    <property type="entry name" value="Glyco_hydro_30"/>
    <property type="match status" value="1"/>
</dbReference>
<sequence length="321" mass="35662">MAKESNSFRFLLVASALASLVALSTQSCALREYETGLVCVCNAKYCDYLADPTPKEEYEFAVVSTSKAGLRFETLTGLFNLYKKYYIFDYDMDLGRVLPASTIGSVQIEIAREKRTQKIPDFSGSFQGAVSQILQQLPKALQEHIYKSFYSQQGIGLNLLRSATTSGVGVKSSQKTAPILGSWARGEQFAQTLLQDIEQGFNGWFDWNLVLDEEGSPNYAENYEDAPIIANLTSRLEFYRQPMFYSMGHFTKFLPKGSVRISAESTNPQVSTVAFLRPDQSVAVLVINSESAGIDLGLQDNLRGGVLFKLPPNSIHTILYK</sequence>
<dbReference type="Pfam" id="PF17189">
    <property type="entry name" value="Glyco_hydro_30C"/>
    <property type="match status" value="1"/>
</dbReference>
<dbReference type="Gene3D" id="3.20.20.80">
    <property type="entry name" value="Glycosidases"/>
    <property type="match status" value="1"/>
</dbReference>
<dbReference type="EC" id="3.2.1.45" evidence="3 6"/>
<keyword evidence="5 6" id="KW-0378">Hydrolase</keyword>
<dbReference type="Proteomes" id="UP000606786">
    <property type="component" value="Unassembled WGS sequence"/>
</dbReference>
<feature type="chain" id="PRO_5033979405" description="Glucosylceramidase" evidence="7">
    <location>
        <begin position="30"/>
        <end position="321"/>
    </location>
</feature>
<dbReference type="AlphaFoldDB" id="W8CBH1"/>
<dbReference type="EMBL" id="GAMC01000514">
    <property type="protein sequence ID" value="JAC06042.1"/>
    <property type="molecule type" value="mRNA"/>
</dbReference>
<dbReference type="GO" id="GO:0006680">
    <property type="term" value="P:glucosylceramide catabolic process"/>
    <property type="evidence" value="ECO:0007669"/>
    <property type="project" value="TreeGrafter"/>
</dbReference>
<evidence type="ECO:0000256" key="5">
    <source>
        <dbReference type="ARBA" id="ARBA00022801"/>
    </source>
</evidence>
<keyword evidence="6" id="KW-0326">Glycosidase</keyword>
<gene>
    <name evidence="11" type="primary">GLCM</name>
    <name evidence="10" type="ORF">CCAP1982_LOCUS1808</name>
</gene>
<evidence type="ECO:0000256" key="7">
    <source>
        <dbReference type="SAM" id="SignalP"/>
    </source>
</evidence>
<dbReference type="InterPro" id="IPR033452">
    <property type="entry name" value="GH30_C"/>
</dbReference>
<evidence type="ECO:0000313" key="11">
    <source>
        <dbReference type="EMBL" id="JAC06042.1"/>
    </source>
</evidence>
<reference evidence="11" key="2">
    <citation type="journal article" date="2014" name="BMC Genomics">
        <title>A genomic perspective to assessing quality of mass-reared SIT flies used in Mediterranean fruit fly (Ceratitis capitata) eradication in California.</title>
        <authorList>
            <person name="Calla B."/>
            <person name="Hall B."/>
            <person name="Hou S."/>
            <person name="Geib S.M."/>
        </authorList>
    </citation>
    <scope>NUCLEOTIDE SEQUENCE</scope>
</reference>
<evidence type="ECO:0000256" key="2">
    <source>
        <dbReference type="ARBA" id="ARBA00005382"/>
    </source>
</evidence>
<evidence type="ECO:0000256" key="1">
    <source>
        <dbReference type="ARBA" id="ARBA00001013"/>
    </source>
</evidence>
<keyword evidence="12" id="KW-1185">Reference proteome</keyword>
<keyword evidence="6" id="KW-0443">Lipid metabolism</keyword>
<organism evidence="11">
    <name type="scientific">Ceratitis capitata</name>
    <name type="common">Mediterranean fruit fly</name>
    <name type="synonym">Tephritis capitata</name>
    <dbReference type="NCBI Taxonomy" id="7213"/>
    <lineage>
        <taxon>Eukaryota</taxon>
        <taxon>Metazoa</taxon>
        <taxon>Ecdysozoa</taxon>
        <taxon>Arthropoda</taxon>
        <taxon>Hexapoda</taxon>
        <taxon>Insecta</taxon>
        <taxon>Pterygota</taxon>
        <taxon>Neoptera</taxon>
        <taxon>Endopterygota</taxon>
        <taxon>Diptera</taxon>
        <taxon>Brachycera</taxon>
        <taxon>Muscomorpha</taxon>
        <taxon>Tephritoidea</taxon>
        <taxon>Tephritidae</taxon>
        <taxon>Ceratitis</taxon>
        <taxon>Ceratitis</taxon>
    </lineage>
</organism>
<feature type="domain" description="Glycosyl hydrolase family 30 TIM-barrel" evidence="8">
    <location>
        <begin position="164"/>
        <end position="254"/>
    </location>
</feature>
<evidence type="ECO:0000259" key="9">
    <source>
        <dbReference type="Pfam" id="PF17189"/>
    </source>
</evidence>
<reference evidence="10" key="3">
    <citation type="submission" date="2020-11" db="EMBL/GenBank/DDBJ databases">
        <authorList>
            <person name="Whitehead M."/>
        </authorList>
    </citation>
    <scope>NUCLEOTIDE SEQUENCE</scope>
    <source>
        <strain evidence="10">EGII</strain>
    </source>
</reference>
<proteinExistence type="evidence at transcript level"/>
<evidence type="ECO:0000256" key="3">
    <source>
        <dbReference type="ARBA" id="ARBA00012658"/>
    </source>
</evidence>
<dbReference type="GO" id="GO:0016020">
    <property type="term" value="C:membrane"/>
    <property type="evidence" value="ECO:0007669"/>
    <property type="project" value="GOC"/>
</dbReference>
<dbReference type="GO" id="GO:0004348">
    <property type="term" value="F:glucosylceramidase activity"/>
    <property type="evidence" value="ECO:0007669"/>
    <property type="project" value="UniProtKB-EC"/>
</dbReference>
<dbReference type="SUPFAM" id="SSF51445">
    <property type="entry name" value="(Trans)glycosidases"/>
    <property type="match status" value="1"/>
</dbReference>
<feature type="domain" description="Glycosyl hydrolase family 30 beta sandwich" evidence="9">
    <location>
        <begin position="257"/>
        <end position="318"/>
    </location>
</feature>
<dbReference type="PANTHER" id="PTHR11069:SF23">
    <property type="entry name" value="LYSOSOMAL ACID GLUCOSYLCERAMIDASE"/>
    <property type="match status" value="1"/>
</dbReference>
<dbReference type="InterPro" id="IPR017853">
    <property type="entry name" value="GH"/>
</dbReference>
<dbReference type="InterPro" id="IPR001139">
    <property type="entry name" value="Glyco_hydro_30"/>
</dbReference>
<evidence type="ECO:0000313" key="10">
    <source>
        <dbReference type="EMBL" id="CAD6992977.1"/>
    </source>
</evidence>
<comment type="catalytic activity">
    <reaction evidence="1">
        <text>a beta-D-glucosyl-(1&lt;-&gt;1')-N-acylsphing-4-enine + H2O = an N-acylsphing-4-enine + D-glucose</text>
        <dbReference type="Rhea" id="RHEA:13269"/>
        <dbReference type="ChEBI" id="CHEBI:4167"/>
        <dbReference type="ChEBI" id="CHEBI:15377"/>
        <dbReference type="ChEBI" id="CHEBI:22801"/>
        <dbReference type="ChEBI" id="CHEBI:52639"/>
        <dbReference type="EC" id="3.2.1.45"/>
    </reaction>
    <physiologicalReaction direction="left-to-right" evidence="1">
        <dbReference type="Rhea" id="RHEA:13270"/>
    </physiologicalReaction>
</comment>
<protein>
    <recommendedName>
        <fullName evidence="3 6">Glucosylceramidase</fullName>
        <ecNumber evidence="3 6">3.2.1.45</ecNumber>
    </recommendedName>
</protein>
<dbReference type="PANTHER" id="PTHR11069">
    <property type="entry name" value="GLUCOSYLCERAMIDASE"/>
    <property type="match status" value="1"/>
</dbReference>
<dbReference type="OrthoDB" id="2160638at2759"/>
<keyword evidence="6" id="KW-0746">Sphingolipid metabolism</keyword>